<evidence type="ECO:0000313" key="3">
    <source>
        <dbReference type="Proteomes" id="UP001061070"/>
    </source>
</evidence>
<dbReference type="Proteomes" id="UP001061070">
    <property type="component" value="Unassembled WGS sequence"/>
</dbReference>
<evidence type="ECO:0000256" key="1">
    <source>
        <dbReference type="SAM" id="MobiDB-lite"/>
    </source>
</evidence>
<organism evidence="2 3">
    <name type="scientific">Gluconobacter frateurii NRIC 0228</name>
    <dbReference type="NCBI Taxonomy" id="1307946"/>
    <lineage>
        <taxon>Bacteria</taxon>
        <taxon>Pseudomonadati</taxon>
        <taxon>Pseudomonadota</taxon>
        <taxon>Alphaproteobacteria</taxon>
        <taxon>Acetobacterales</taxon>
        <taxon>Acetobacteraceae</taxon>
        <taxon>Gluconobacter</taxon>
    </lineage>
</organism>
<reference evidence="2" key="1">
    <citation type="submission" date="2013-04" db="EMBL/GenBank/DDBJ databases">
        <title>The genome sequencing project of 58 acetic acid bacteria.</title>
        <authorList>
            <person name="Okamoto-Kainuma A."/>
            <person name="Ishikawa M."/>
            <person name="Umino S."/>
            <person name="Koizumi Y."/>
            <person name="Shiwa Y."/>
            <person name="Yoshikawa H."/>
            <person name="Matsutani M."/>
            <person name="Matsushita K."/>
        </authorList>
    </citation>
    <scope>NUCLEOTIDE SEQUENCE</scope>
    <source>
        <strain evidence="2">NRIC 0228</strain>
    </source>
</reference>
<protein>
    <submittedName>
        <fullName evidence="2">Uncharacterized protein</fullName>
    </submittedName>
</protein>
<proteinExistence type="predicted"/>
<keyword evidence="3" id="KW-1185">Reference proteome</keyword>
<gene>
    <name evidence="2" type="ORF">AA0228_2193</name>
</gene>
<feature type="compositionally biased region" description="Polar residues" evidence="1">
    <location>
        <begin position="12"/>
        <end position="25"/>
    </location>
</feature>
<name>A0ABQ0QDH6_9PROT</name>
<sequence>MNSDRSMDKLLTVSTNSLEGKSTKTGIPDQDRPEKFIRYLERKYKFRSSHPVRISQKIYLVRFENINR</sequence>
<dbReference type="EMBL" id="BAQW01000011">
    <property type="protein sequence ID" value="GBR14181.1"/>
    <property type="molecule type" value="Genomic_DNA"/>
</dbReference>
<feature type="region of interest" description="Disordered" evidence="1">
    <location>
        <begin position="1"/>
        <end position="30"/>
    </location>
</feature>
<evidence type="ECO:0000313" key="2">
    <source>
        <dbReference type="EMBL" id="GBR14181.1"/>
    </source>
</evidence>
<comment type="caution">
    <text evidence="2">The sequence shown here is derived from an EMBL/GenBank/DDBJ whole genome shotgun (WGS) entry which is preliminary data.</text>
</comment>
<accession>A0ABQ0QDH6</accession>